<accession>A0A0G4GW43</accession>
<evidence type="ECO:0000313" key="2">
    <source>
        <dbReference type="EMBL" id="CEM35182.1"/>
    </source>
</evidence>
<dbReference type="InParanoid" id="A0A0G4GW43"/>
<name>A0A0G4GW43_VITBC</name>
<protein>
    <submittedName>
        <fullName evidence="2">Uncharacterized protein</fullName>
    </submittedName>
</protein>
<reference evidence="2 3" key="1">
    <citation type="submission" date="2014-11" db="EMBL/GenBank/DDBJ databases">
        <authorList>
            <person name="Zhu J."/>
            <person name="Qi W."/>
            <person name="Song R."/>
        </authorList>
    </citation>
    <scope>NUCLEOTIDE SEQUENCE [LARGE SCALE GENOMIC DNA]</scope>
</reference>
<dbReference type="EMBL" id="CDMY01000848">
    <property type="protein sequence ID" value="CEM35182.1"/>
    <property type="molecule type" value="Genomic_DNA"/>
</dbReference>
<dbReference type="PhylomeDB" id="A0A0G4GW43"/>
<gene>
    <name evidence="2" type="ORF">Vbra_1288</name>
</gene>
<evidence type="ECO:0000256" key="1">
    <source>
        <dbReference type="SAM" id="MobiDB-lite"/>
    </source>
</evidence>
<proteinExistence type="predicted"/>
<dbReference type="Proteomes" id="UP000041254">
    <property type="component" value="Unassembled WGS sequence"/>
</dbReference>
<evidence type="ECO:0000313" key="3">
    <source>
        <dbReference type="Proteomes" id="UP000041254"/>
    </source>
</evidence>
<organism evidence="2 3">
    <name type="scientific">Vitrella brassicaformis (strain CCMP3155)</name>
    <dbReference type="NCBI Taxonomy" id="1169540"/>
    <lineage>
        <taxon>Eukaryota</taxon>
        <taxon>Sar</taxon>
        <taxon>Alveolata</taxon>
        <taxon>Colpodellida</taxon>
        <taxon>Vitrellaceae</taxon>
        <taxon>Vitrella</taxon>
    </lineage>
</organism>
<dbReference type="VEuPathDB" id="CryptoDB:Vbra_1288"/>
<dbReference type="AlphaFoldDB" id="A0A0G4GW43"/>
<keyword evidence="3" id="KW-1185">Reference proteome</keyword>
<feature type="region of interest" description="Disordered" evidence="1">
    <location>
        <begin position="67"/>
        <end position="87"/>
    </location>
</feature>
<sequence length="113" mass="13048">MAIVDFYHIYVAPHEHGDAGPLMSDADYRAMCSARARKANRTFHLRMLRELGEEDFIKWKKHYYSRKRAGKEGPQGRHRRTAKTRQTVVDVAAHQSDVPGVSWHENTQAWVAS</sequence>
<dbReference type="Gene3D" id="1.20.5.2050">
    <property type="match status" value="1"/>
</dbReference>